<dbReference type="FunFam" id="3.40.50.1100:FF:000006">
    <property type="entry name" value="Cysteine synthase"/>
    <property type="match status" value="1"/>
</dbReference>
<evidence type="ECO:0000256" key="5">
    <source>
        <dbReference type="ARBA" id="ARBA00019371"/>
    </source>
</evidence>
<name>A0A9D0YUD8_9FIRM</name>
<dbReference type="SUPFAM" id="SSF53686">
    <property type="entry name" value="Tryptophan synthase beta subunit-like PLP-dependent enzymes"/>
    <property type="match status" value="1"/>
</dbReference>
<keyword evidence="9 13" id="KW-0198">Cysteine biosynthesis</keyword>
<evidence type="ECO:0000313" key="16">
    <source>
        <dbReference type="Proteomes" id="UP000886819"/>
    </source>
</evidence>
<dbReference type="GO" id="GO:0004124">
    <property type="term" value="F:cysteine synthase activity"/>
    <property type="evidence" value="ECO:0007669"/>
    <property type="project" value="UniProtKB-UniRule"/>
</dbReference>
<comment type="catalytic activity">
    <reaction evidence="10 13">
        <text>O-acetyl-L-serine + hydrogen sulfide = L-cysteine + acetate</text>
        <dbReference type="Rhea" id="RHEA:14829"/>
        <dbReference type="ChEBI" id="CHEBI:29919"/>
        <dbReference type="ChEBI" id="CHEBI:30089"/>
        <dbReference type="ChEBI" id="CHEBI:35235"/>
        <dbReference type="ChEBI" id="CHEBI:58340"/>
        <dbReference type="EC" id="2.5.1.47"/>
    </reaction>
</comment>
<evidence type="ECO:0000259" key="14">
    <source>
        <dbReference type="Pfam" id="PF00291"/>
    </source>
</evidence>
<evidence type="ECO:0000256" key="2">
    <source>
        <dbReference type="ARBA" id="ARBA00004962"/>
    </source>
</evidence>
<feature type="modified residue" description="N6-(pyridoxal phosphate)lysine" evidence="12">
    <location>
        <position position="46"/>
    </location>
</feature>
<dbReference type="InterPro" id="IPR005859">
    <property type="entry name" value="CysK"/>
</dbReference>
<dbReference type="NCBIfam" id="TIGR01136">
    <property type="entry name" value="cysKM"/>
    <property type="match status" value="1"/>
</dbReference>
<evidence type="ECO:0000256" key="7">
    <source>
        <dbReference type="ARBA" id="ARBA00022679"/>
    </source>
</evidence>
<dbReference type="EMBL" id="DVFI01000007">
    <property type="protein sequence ID" value="HIQ62035.1"/>
    <property type="molecule type" value="Genomic_DNA"/>
</dbReference>
<evidence type="ECO:0000256" key="10">
    <source>
        <dbReference type="ARBA" id="ARBA00047931"/>
    </source>
</evidence>
<keyword evidence="8 11" id="KW-0663">Pyridoxal phosphate</keyword>
<reference evidence="15" key="2">
    <citation type="journal article" date="2021" name="PeerJ">
        <title>Extensive microbial diversity within the chicken gut microbiome revealed by metagenomics and culture.</title>
        <authorList>
            <person name="Gilroy R."/>
            <person name="Ravi A."/>
            <person name="Getino M."/>
            <person name="Pursley I."/>
            <person name="Horton D.L."/>
            <person name="Alikhan N.F."/>
            <person name="Baker D."/>
            <person name="Gharbi K."/>
            <person name="Hall N."/>
            <person name="Watson M."/>
            <person name="Adriaenssens E.M."/>
            <person name="Foster-Nyarko E."/>
            <person name="Jarju S."/>
            <person name="Secka A."/>
            <person name="Antonio M."/>
            <person name="Oren A."/>
            <person name="Chaudhuri R.R."/>
            <person name="La Ragione R."/>
            <person name="Hildebrand F."/>
            <person name="Pallen M.J."/>
        </authorList>
    </citation>
    <scope>NUCLEOTIDE SEQUENCE</scope>
    <source>
        <strain evidence="15">ChiHile30-977</strain>
    </source>
</reference>
<dbReference type="InterPro" id="IPR001926">
    <property type="entry name" value="TrpB-like_PALP"/>
</dbReference>
<evidence type="ECO:0000256" key="1">
    <source>
        <dbReference type="ARBA" id="ARBA00001933"/>
    </source>
</evidence>
<dbReference type="AlphaFoldDB" id="A0A9D0YUD8"/>
<dbReference type="InterPro" id="IPR001216">
    <property type="entry name" value="P-phosphate_BS"/>
</dbReference>
<evidence type="ECO:0000256" key="11">
    <source>
        <dbReference type="PIRSR" id="PIRSR605856-50"/>
    </source>
</evidence>
<dbReference type="Proteomes" id="UP000886819">
    <property type="component" value="Unassembled WGS sequence"/>
</dbReference>
<keyword evidence="6 13" id="KW-0028">Amino-acid biosynthesis</keyword>
<dbReference type="InterPro" id="IPR036052">
    <property type="entry name" value="TrpB-like_PALP_sf"/>
</dbReference>
<evidence type="ECO:0000256" key="6">
    <source>
        <dbReference type="ARBA" id="ARBA00022605"/>
    </source>
</evidence>
<feature type="binding site" evidence="11">
    <location>
        <position position="76"/>
    </location>
    <ligand>
        <name>pyridoxal 5'-phosphate</name>
        <dbReference type="ChEBI" id="CHEBI:597326"/>
    </ligand>
</feature>
<dbReference type="FunFam" id="3.40.50.1100:FF:000002">
    <property type="entry name" value="Cysteine synthase"/>
    <property type="match status" value="1"/>
</dbReference>
<dbReference type="InterPro" id="IPR050214">
    <property type="entry name" value="Cys_Synth/Cystath_Beta-Synth"/>
</dbReference>
<dbReference type="GO" id="GO:0016846">
    <property type="term" value="F:carbon-sulfur lyase activity"/>
    <property type="evidence" value="ECO:0007669"/>
    <property type="project" value="UniProtKB-ARBA"/>
</dbReference>
<dbReference type="InterPro" id="IPR005856">
    <property type="entry name" value="Cys_synth"/>
</dbReference>
<reference evidence="15" key="1">
    <citation type="submission" date="2020-10" db="EMBL/GenBank/DDBJ databases">
        <authorList>
            <person name="Gilroy R."/>
        </authorList>
    </citation>
    <scope>NUCLEOTIDE SEQUENCE</scope>
    <source>
        <strain evidence="15">ChiHile30-977</strain>
    </source>
</reference>
<feature type="binding site" evidence="11">
    <location>
        <position position="268"/>
    </location>
    <ligand>
        <name>pyridoxal 5'-phosphate</name>
        <dbReference type="ChEBI" id="CHEBI:597326"/>
    </ligand>
</feature>
<comment type="pathway">
    <text evidence="2">Amino-acid biosynthesis; L-cysteine biosynthesis; L-cysteine from L-serine: step 2/2.</text>
</comment>
<evidence type="ECO:0000256" key="4">
    <source>
        <dbReference type="ARBA" id="ARBA00012681"/>
    </source>
</evidence>
<comment type="similarity">
    <text evidence="3 13">Belongs to the cysteine synthase/cystathionine beta-synthase family.</text>
</comment>
<evidence type="ECO:0000313" key="15">
    <source>
        <dbReference type="EMBL" id="HIQ62035.1"/>
    </source>
</evidence>
<keyword evidence="7 13" id="KW-0808">Transferase</keyword>
<dbReference type="PROSITE" id="PS00901">
    <property type="entry name" value="CYS_SYNTHASE"/>
    <property type="match status" value="1"/>
</dbReference>
<sequence length="313" mass="32250">MHIYGNVLETIGRTPLVELGRLCALRGLKARVAAKLESRNPGGSAKDRVAVSMLEDARASGRIAPGATVIEPTSGNTGVGLAMAAASMGYRLILTMPDTMSAERRGLLRAYGARLVLTDGALGMAGAIARAKELAASIPGSFLPGQFENPANPAAHYAATGPEIWADTEGELTAFVAAVGTGGTLTGVGRYLKEKNPAVRVVGVEPAESAVLSGGQAGPHGIEGIGAGFVPRVLDRKVADEVLPVRTEDARAMARLLARTEGVLAGVSSGAALCAACALAERAEYEGKRIVVLLPDTGERYLSTPLFSEAEHV</sequence>
<feature type="binding site" evidence="11">
    <location>
        <begin position="180"/>
        <end position="184"/>
    </location>
    <ligand>
        <name>pyridoxal 5'-phosphate</name>
        <dbReference type="ChEBI" id="CHEBI:597326"/>
    </ligand>
</feature>
<evidence type="ECO:0000256" key="9">
    <source>
        <dbReference type="ARBA" id="ARBA00023192"/>
    </source>
</evidence>
<dbReference type="PANTHER" id="PTHR10314">
    <property type="entry name" value="CYSTATHIONINE BETA-SYNTHASE"/>
    <property type="match status" value="1"/>
</dbReference>
<comment type="cofactor">
    <cofactor evidence="1 11 13">
        <name>pyridoxal 5'-phosphate</name>
        <dbReference type="ChEBI" id="CHEBI:597326"/>
    </cofactor>
</comment>
<gene>
    <name evidence="15" type="primary">cysK</name>
    <name evidence="15" type="ORF">IAA66_00435</name>
</gene>
<evidence type="ECO:0000256" key="3">
    <source>
        <dbReference type="ARBA" id="ARBA00007103"/>
    </source>
</evidence>
<protein>
    <recommendedName>
        <fullName evidence="5 13">Cysteine synthase</fullName>
        <ecNumber evidence="4 13">2.5.1.47</ecNumber>
    </recommendedName>
</protein>
<proteinExistence type="inferred from homology"/>
<comment type="caution">
    <text evidence="15">The sequence shown here is derived from an EMBL/GenBank/DDBJ whole genome shotgun (WGS) entry which is preliminary data.</text>
</comment>
<dbReference type="Pfam" id="PF00291">
    <property type="entry name" value="PALP"/>
    <property type="match status" value="1"/>
</dbReference>
<dbReference type="GO" id="GO:0006535">
    <property type="term" value="P:cysteine biosynthetic process from serine"/>
    <property type="evidence" value="ECO:0007669"/>
    <property type="project" value="UniProtKB-UniRule"/>
</dbReference>
<evidence type="ECO:0000256" key="12">
    <source>
        <dbReference type="PIRSR" id="PIRSR605856-51"/>
    </source>
</evidence>
<dbReference type="NCBIfam" id="TIGR01139">
    <property type="entry name" value="cysK"/>
    <property type="match status" value="1"/>
</dbReference>
<dbReference type="Gene3D" id="3.40.50.1100">
    <property type="match status" value="2"/>
</dbReference>
<dbReference type="CDD" id="cd01561">
    <property type="entry name" value="CBS_like"/>
    <property type="match status" value="1"/>
</dbReference>
<accession>A0A9D0YUD8</accession>
<evidence type="ECO:0000256" key="8">
    <source>
        <dbReference type="ARBA" id="ARBA00022898"/>
    </source>
</evidence>
<feature type="domain" description="Tryptophan synthase beta chain-like PALP" evidence="14">
    <location>
        <begin position="8"/>
        <end position="296"/>
    </location>
</feature>
<organism evidence="15 16">
    <name type="scientific">Candidatus Avichristensenella intestinipullorum</name>
    <dbReference type="NCBI Taxonomy" id="2840693"/>
    <lineage>
        <taxon>Bacteria</taxon>
        <taxon>Bacillati</taxon>
        <taxon>Bacillota</taxon>
        <taxon>Clostridia</taxon>
        <taxon>Candidatus Avichristensenella</taxon>
    </lineage>
</organism>
<dbReference type="EC" id="2.5.1.47" evidence="4 13"/>
<evidence type="ECO:0000256" key="13">
    <source>
        <dbReference type="RuleBase" id="RU003985"/>
    </source>
</evidence>